<gene>
    <name evidence="2" type="ORF">NDU88_002782</name>
</gene>
<dbReference type="Proteomes" id="UP001066276">
    <property type="component" value="Chromosome 11"/>
</dbReference>
<feature type="region of interest" description="Disordered" evidence="1">
    <location>
        <begin position="28"/>
        <end position="74"/>
    </location>
</feature>
<protein>
    <recommendedName>
        <fullName evidence="4">Phosphoprotein</fullName>
    </recommendedName>
</protein>
<proteinExistence type="predicted"/>
<keyword evidence="3" id="KW-1185">Reference proteome</keyword>
<feature type="compositionally biased region" description="Polar residues" evidence="1">
    <location>
        <begin position="57"/>
        <end position="74"/>
    </location>
</feature>
<dbReference type="EMBL" id="JANPWB010000015">
    <property type="protein sequence ID" value="KAJ1089633.1"/>
    <property type="molecule type" value="Genomic_DNA"/>
</dbReference>
<reference evidence="2" key="1">
    <citation type="journal article" date="2022" name="bioRxiv">
        <title>Sequencing and chromosome-scale assembly of the giantPleurodeles waltlgenome.</title>
        <authorList>
            <person name="Brown T."/>
            <person name="Elewa A."/>
            <person name="Iarovenko S."/>
            <person name="Subramanian E."/>
            <person name="Araus A.J."/>
            <person name="Petzold A."/>
            <person name="Susuki M."/>
            <person name="Suzuki K.-i.T."/>
            <person name="Hayashi T."/>
            <person name="Toyoda A."/>
            <person name="Oliveira C."/>
            <person name="Osipova E."/>
            <person name="Leigh N.D."/>
            <person name="Simon A."/>
            <person name="Yun M.H."/>
        </authorList>
    </citation>
    <scope>NUCLEOTIDE SEQUENCE</scope>
    <source>
        <strain evidence="2">20211129_DDA</strain>
        <tissue evidence="2">Liver</tissue>
    </source>
</reference>
<accession>A0AAV7LER2</accession>
<evidence type="ECO:0000313" key="2">
    <source>
        <dbReference type="EMBL" id="KAJ1089633.1"/>
    </source>
</evidence>
<comment type="caution">
    <text evidence="2">The sequence shown here is derived from an EMBL/GenBank/DDBJ whole genome shotgun (WGS) entry which is preliminary data.</text>
</comment>
<sequence>MPVLGFPDDMDDELTNISEQTLQDVLGTLQTPPSVAKRSTDTAAITEDPLTTPIVRPTSSNPAEDSDDTGTNFERTVVGIQRELAKEVWVGMENMAASLEGVRSCMMSTGEQAAAMQGRTSILQELEKSVKEISTAIIESNIPLRLLDFSGCGDI</sequence>
<evidence type="ECO:0000313" key="3">
    <source>
        <dbReference type="Proteomes" id="UP001066276"/>
    </source>
</evidence>
<organism evidence="2 3">
    <name type="scientific">Pleurodeles waltl</name>
    <name type="common">Iberian ribbed newt</name>
    <dbReference type="NCBI Taxonomy" id="8319"/>
    <lineage>
        <taxon>Eukaryota</taxon>
        <taxon>Metazoa</taxon>
        <taxon>Chordata</taxon>
        <taxon>Craniata</taxon>
        <taxon>Vertebrata</taxon>
        <taxon>Euteleostomi</taxon>
        <taxon>Amphibia</taxon>
        <taxon>Batrachia</taxon>
        <taxon>Caudata</taxon>
        <taxon>Salamandroidea</taxon>
        <taxon>Salamandridae</taxon>
        <taxon>Pleurodelinae</taxon>
        <taxon>Pleurodeles</taxon>
    </lineage>
</organism>
<evidence type="ECO:0000256" key="1">
    <source>
        <dbReference type="SAM" id="MobiDB-lite"/>
    </source>
</evidence>
<name>A0AAV7LER2_PLEWA</name>
<evidence type="ECO:0008006" key="4">
    <source>
        <dbReference type="Google" id="ProtNLM"/>
    </source>
</evidence>
<dbReference type="AlphaFoldDB" id="A0AAV7LER2"/>